<keyword evidence="1" id="KW-0479">Metal-binding</keyword>
<feature type="region of interest" description="Disordered" evidence="5">
    <location>
        <begin position="395"/>
        <end position="428"/>
    </location>
</feature>
<feature type="domain" description="PX" evidence="6">
    <location>
        <begin position="782"/>
        <end position="901"/>
    </location>
</feature>
<protein>
    <recommendedName>
        <fullName evidence="6">PX domain-containing protein</fullName>
    </recommendedName>
</protein>
<dbReference type="Pfam" id="PF13901">
    <property type="entry name" value="RH_dom"/>
    <property type="match status" value="1"/>
</dbReference>
<keyword evidence="2" id="KW-0677">Repeat</keyword>
<accession>A0AAV1Y1C7</accession>
<dbReference type="SUPFAM" id="SSF64268">
    <property type="entry name" value="PX domain"/>
    <property type="match status" value="1"/>
</dbReference>
<gene>
    <name evidence="7" type="ORF">LLUT_LOCUS28732</name>
</gene>
<dbReference type="Pfam" id="PF00787">
    <property type="entry name" value="PX"/>
    <property type="match status" value="1"/>
</dbReference>
<name>A0AAV1Y1C7_LUPLU</name>
<dbReference type="CDD" id="cd06093">
    <property type="entry name" value="PX_domain"/>
    <property type="match status" value="1"/>
</dbReference>
<dbReference type="PANTHER" id="PTHR12326:SF3">
    <property type="entry name" value="DIFFERENTIALLY EXPRESSED IN FDCP 8 HOMOLOG"/>
    <property type="match status" value="1"/>
</dbReference>
<feature type="region of interest" description="Disordered" evidence="5">
    <location>
        <begin position="276"/>
        <end position="296"/>
    </location>
</feature>
<organism evidence="7 8">
    <name type="scientific">Lupinus luteus</name>
    <name type="common">European yellow lupine</name>
    <dbReference type="NCBI Taxonomy" id="3873"/>
    <lineage>
        <taxon>Eukaryota</taxon>
        <taxon>Viridiplantae</taxon>
        <taxon>Streptophyta</taxon>
        <taxon>Embryophyta</taxon>
        <taxon>Tracheophyta</taxon>
        <taxon>Spermatophyta</taxon>
        <taxon>Magnoliopsida</taxon>
        <taxon>eudicotyledons</taxon>
        <taxon>Gunneridae</taxon>
        <taxon>Pentapetalae</taxon>
        <taxon>rosids</taxon>
        <taxon>fabids</taxon>
        <taxon>Fabales</taxon>
        <taxon>Fabaceae</taxon>
        <taxon>Papilionoideae</taxon>
        <taxon>50 kb inversion clade</taxon>
        <taxon>genistoids sensu lato</taxon>
        <taxon>core genistoids</taxon>
        <taxon>Genisteae</taxon>
        <taxon>Lupinus</taxon>
    </lineage>
</organism>
<dbReference type="InterPro" id="IPR036871">
    <property type="entry name" value="PX_dom_sf"/>
</dbReference>
<keyword evidence="3" id="KW-0863">Zinc-finger</keyword>
<evidence type="ECO:0000259" key="6">
    <source>
        <dbReference type="PROSITE" id="PS50195"/>
    </source>
</evidence>
<dbReference type="GO" id="GO:0035091">
    <property type="term" value="F:phosphatidylinositol binding"/>
    <property type="evidence" value="ECO:0007669"/>
    <property type="project" value="InterPro"/>
</dbReference>
<evidence type="ECO:0000313" key="7">
    <source>
        <dbReference type="EMBL" id="CAL0327672.1"/>
    </source>
</evidence>
<feature type="region of interest" description="Disordered" evidence="5">
    <location>
        <begin position="1"/>
        <end position="41"/>
    </location>
</feature>
<keyword evidence="4" id="KW-0862">Zinc</keyword>
<dbReference type="GO" id="GO:0005768">
    <property type="term" value="C:endosome"/>
    <property type="evidence" value="ECO:0007669"/>
    <property type="project" value="UniProtKB-ARBA"/>
</dbReference>
<feature type="compositionally biased region" description="Polar residues" evidence="5">
    <location>
        <begin position="32"/>
        <end position="41"/>
    </location>
</feature>
<dbReference type="GO" id="GO:0008270">
    <property type="term" value="F:zinc ion binding"/>
    <property type="evidence" value="ECO:0007669"/>
    <property type="project" value="UniProtKB-KW"/>
</dbReference>
<sequence length="1253" mass="139206">MAETTRNSTTSLDPLDSFPPLRVHQSDGDDAASTSSRYSSCGESEFDRYCSANSAMGTPSVRSTVSLYNDFSELDFGSVRGFEIGEDSSRLESFSVGGGDRAEVNQIDHGKFGTAPQSMEYGSSGLEFYGDDGGDELAMIGFNHMVQSFEERGGGNELKGVDGHVGIRSSGNDECGNVGNGERIVLRDVDGSASSVMVEEGGGVVRLDGYDARSRLEGGEREMEREGVEGLSDCEEHTVGEASMYNYGAGGESGLSCGAFGIDDFDVRPKLDCGERETEMEREEDGGLSDFEHSEGENSIYSYGSDGENKNESYLSRVIHYRKEPEMRNENPLLINSSVAYDSDDLDDFVLENLRCHSVSMSNPFHNRQERNHEVGEDPAIDDFHVLSKLDCGEREMETERGEDGGLSDFEHSEGENSMHSYGSDGENKNESYLSRIIHCRKEPEVRNENLLLINSSVAYGSDDLDDFLLENVSCDPVSMSDPFHSQRERNEEVGEDPANFGSVSSVGCISASQKESGKDKKDMVIINEKIEELKGISEPVAIKEVRDTPICAVNDSLNTVNPQVQGSDTLVKTSTITKACEVNLDPLAEEAQQCMSMNVKDSGSVENGDQCIFIENDIATSDAQHVKNSELDHSKIKFDHFSDSVVDQKFYNSSNHIGNVNVKSFKRSEQNVPLSNREMKKTLESYPTSTNLLETSPVISKIEDFEPNEFYDEVVQEMEDILLDSMDSPRAKFAMGNRLLKSQVSMPLRDGGLTASTSSTNDTYLLVQRPTRIDRIEVVGARQKKGDVSFSERLVGVKEYTVYKIKVWSGKDQWEVEKRYRDFLALCRCMKTLFTDQGWNLPLPWSSVDKESNIFRSSSPDIIARRSVLIQECLQSILRTRFFSTPPSALVWFLSPQDSQPVSPVSNTPVSQSVFNRNFSTLGKTISLIVEIPPNKSLKQLLDAQHYTCAGCHKHFDDGKTLIWDFVQTLGWGKPRLCEYTGQLFCSSCHTNETAVLPARVLHHWDFTHYPVSQMAKSYLDSILEQPMLCVTAVNPFLLSKVPALLHVMNMRKKIGTMLPYVHCPFRRSVNRGLGNRRYLLEINDFFALRDLIDLSKGVFAALPAMVETVSRKILEHITDQCLICCDVGIPCSARQDCSDPVSLIFPFQEDDIERCKACQSVFHKRCFRKLPSCPCGLHLRLKETGSLTNSASRRGGGETRGTLDMLGSGFSSGLSSRFLSGLFTREKPENNSRVHKDGNIILMGSLPSTSL</sequence>
<dbReference type="PANTHER" id="PTHR12326">
    <property type="entry name" value="PLECKSTRIN HOMOLOGY DOMAIN CONTAINING PROTEIN"/>
    <property type="match status" value="1"/>
</dbReference>
<feature type="compositionally biased region" description="Basic and acidic residues" evidence="5">
    <location>
        <begin position="395"/>
        <end position="417"/>
    </location>
</feature>
<comment type="caution">
    <text evidence="7">The sequence shown here is derived from an EMBL/GenBank/DDBJ whole genome shotgun (WGS) entry which is preliminary data.</text>
</comment>
<dbReference type="GO" id="GO:0016020">
    <property type="term" value="C:membrane"/>
    <property type="evidence" value="ECO:0007669"/>
    <property type="project" value="UniProtKB-ARBA"/>
</dbReference>
<dbReference type="InterPro" id="IPR001683">
    <property type="entry name" value="PX_dom"/>
</dbReference>
<feature type="region of interest" description="Disordered" evidence="5">
    <location>
        <begin position="480"/>
        <end position="502"/>
    </location>
</feature>
<dbReference type="EMBL" id="CAXHTB010000020">
    <property type="protein sequence ID" value="CAL0327672.1"/>
    <property type="molecule type" value="Genomic_DNA"/>
</dbReference>
<evidence type="ECO:0000256" key="3">
    <source>
        <dbReference type="ARBA" id="ARBA00022771"/>
    </source>
</evidence>
<dbReference type="Proteomes" id="UP001497480">
    <property type="component" value="Unassembled WGS sequence"/>
</dbReference>
<keyword evidence="8" id="KW-1185">Reference proteome</keyword>
<evidence type="ECO:0000256" key="4">
    <source>
        <dbReference type="ARBA" id="ARBA00022833"/>
    </source>
</evidence>
<dbReference type="Gene3D" id="3.30.1520.10">
    <property type="entry name" value="Phox-like domain"/>
    <property type="match status" value="1"/>
</dbReference>
<dbReference type="PROSITE" id="PS50195">
    <property type="entry name" value="PX"/>
    <property type="match status" value="1"/>
</dbReference>
<reference evidence="7 8" key="1">
    <citation type="submission" date="2024-03" db="EMBL/GenBank/DDBJ databases">
        <authorList>
            <person name="Martinez-Hernandez J."/>
        </authorList>
    </citation>
    <scope>NUCLEOTIDE SEQUENCE [LARGE SCALE GENOMIC DNA]</scope>
</reference>
<evidence type="ECO:0000256" key="2">
    <source>
        <dbReference type="ARBA" id="ARBA00022737"/>
    </source>
</evidence>
<evidence type="ECO:0000313" key="8">
    <source>
        <dbReference type="Proteomes" id="UP001497480"/>
    </source>
</evidence>
<dbReference type="InterPro" id="IPR051366">
    <property type="entry name" value="DEF8"/>
</dbReference>
<dbReference type="SMART" id="SM01175">
    <property type="entry name" value="DUF4206"/>
    <property type="match status" value="1"/>
</dbReference>
<dbReference type="AlphaFoldDB" id="A0AAV1Y1C7"/>
<feature type="compositionally biased region" description="Polar residues" evidence="5">
    <location>
        <begin position="1"/>
        <end position="12"/>
    </location>
</feature>
<evidence type="ECO:0000256" key="5">
    <source>
        <dbReference type="SAM" id="MobiDB-lite"/>
    </source>
</evidence>
<proteinExistence type="predicted"/>
<evidence type="ECO:0000256" key="1">
    <source>
        <dbReference type="ARBA" id="ARBA00022723"/>
    </source>
</evidence>
<dbReference type="InterPro" id="IPR025258">
    <property type="entry name" value="RH_dom"/>
</dbReference>